<dbReference type="RefSeq" id="WP_175550917.1">
    <property type="nucleotide sequence ID" value="NZ_FQXU01000010.1"/>
</dbReference>
<evidence type="ECO:0000313" key="3">
    <source>
        <dbReference type="Proteomes" id="UP000184241"/>
    </source>
</evidence>
<feature type="region of interest" description="Disordered" evidence="1">
    <location>
        <begin position="1"/>
        <end position="48"/>
    </location>
</feature>
<proteinExistence type="predicted"/>
<evidence type="ECO:0000256" key="1">
    <source>
        <dbReference type="SAM" id="MobiDB-lite"/>
    </source>
</evidence>
<accession>A0A1M5ZR77</accession>
<dbReference type="AlphaFoldDB" id="A0A1M5ZR77"/>
<sequence>MDNNKNRKKDREKSNAELRKMNPKNGAEIGVIDGEKIGHYENSKDHSK</sequence>
<reference evidence="2 3" key="1">
    <citation type="submission" date="2016-11" db="EMBL/GenBank/DDBJ databases">
        <authorList>
            <person name="Jaros S."/>
            <person name="Januszkiewicz K."/>
            <person name="Wedrychowicz H."/>
        </authorList>
    </citation>
    <scope>NUCLEOTIDE SEQUENCE [LARGE SCALE GENOMIC DNA]</scope>
    <source>
        <strain evidence="2 3">DSM 6191</strain>
    </source>
</reference>
<evidence type="ECO:0000313" key="2">
    <source>
        <dbReference type="EMBL" id="SHI26797.1"/>
    </source>
</evidence>
<gene>
    <name evidence="2" type="ORF">SAMN02745941_03295</name>
</gene>
<dbReference type="Proteomes" id="UP000184241">
    <property type="component" value="Unassembled WGS sequence"/>
</dbReference>
<organism evidence="2 3">
    <name type="scientific">Clostridium intestinale DSM 6191</name>
    <dbReference type="NCBI Taxonomy" id="1121320"/>
    <lineage>
        <taxon>Bacteria</taxon>
        <taxon>Bacillati</taxon>
        <taxon>Bacillota</taxon>
        <taxon>Clostridia</taxon>
        <taxon>Eubacteriales</taxon>
        <taxon>Clostridiaceae</taxon>
        <taxon>Clostridium</taxon>
    </lineage>
</organism>
<dbReference type="EMBL" id="FQXU01000010">
    <property type="protein sequence ID" value="SHI26797.1"/>
    <property type="molecule type" value="Genomic_DNA"/>
</dbReference>
<protein>
    <submittedName>
        <fullName evidence="2">Uncharacterized protein</fullName>
    </submittedName>
</protein>
<name>A0A1M5ZR77_9CLOT</name>
<feature type="compositionally biased region" description="Basic and acidic residues" evidence="1">
    <location>
        <begin position="33"/>
        <end position="48"/>
    </location>
</feature>
<feature type="compositionally biased region" description="Basic and acidic residues" evidence="1">
    <location>
        <begin position="9"/>
        <end position="20"/>
    </location>
</feature>